<reference evidence="1 2" key="1">
    <citation type="submission" date="2013-09" db="EMBL/GenBank/DDBJ databases">
        <title>Whole genome shotgun sequence of Vibrio azureus NBRC 104587.</title>
        <authorList>
            <person name="Isaki S."/>
            <person name="Hosoyama A."/>
            <person name="Numata M."/>
            <person name="Hashimoto M."/>
            <person name="Hosoyama Y."/>
            <person name="Tsuchikane K."/>
            <person name="Noguchi M."/>
            <person name="Hirakata S."/>
            <person name="Ichikawa N."/>
            <person name="Ohji S."/>
            <person name="Yamazoe A."/>
            <person name="Fujita N."/>
        </authorList>
    </citation>
    <scope>NUCLEOTIDE SEQUENCE [LARGE SCALE GENOMIC DNA]</scope>
    <source>
        <strain evidence="1 2">NBRC 104587</strain>
    </source>
</reference>
<name>U3CEI4_9VIBR</name>
<evidence type="ECO:0000313" key="1">
    <source>
        <dbReference type="EMBL" id="GAD76728.1"/>
    </source>
</evidence>
<protein>
    <submittedName>
        <fullName evidence="1">Uncharacterized protein</fullName>
    </submittedName>
</protein>
<keyword evidence="2" id="KW-1185">Reference proteome</keyword>
<dbReference type="AlphaFoldDB" id="U3CEI4"/>
<gene>
    <name evidence="1" type="ORF">VAZ01S_050_00400</name>
</gene>
<organism evidence="1 2">
    <name type="scientific">Vibrio azureus NBRC 104587</name>
    <dbReference type="NCBI Taxonomy" id="1219077"/>
    <lineage>
        <taxon>Bacteria</taxon>
        <taxon>Pseudomonadati</taxon>
        <taxon>Pseudomonadota</taxon>
        <taxon>Gammaproteobacteria</taxon>
        <taxon>Vibrionales</taxon>
        <taxon>Vibrionaceae</taxon>
        <taxon>Vibrio</taxon>
    </lineage>
</organism>
<dbReference type="EMBL" id="BATL01000050">
    <property type="protein sequence ID" value="GAD76728.1"/>
    <property type="molecule type" value="Genomic_DNA"/>
</dbReference>
<dbReference type="Proteomes" id="UP000016567">
    <property type="component" value="Unassembled WGS sequence"/>
</dbReference>
<sequence>MSTLHKLNTIMNPAIEQLKKYVIELEAFNEFDSIEAKAEHIGLIIQIKSSNETYGY</sequence>
<dbReference type="RefSeq" id="WP_021710475.1">
    <property type="nucleotide sequence ID" value="NZ_BAOB01000056.1"/>
</dbReference>
<dbReference type="OrthoDB" id="6301519at2"/>
<dbReference type="STRING" id="1219077.VAZ01S_050_00400"/>
<proteinExistence type="predicted"/>
<accession>U3CEI4</accession>
<evidence type="ECO:0000313" key="2">
    <source>
        <dbReference type="Proteomes" id="UP000016567"/>
    </source>
</evidence>
<comment type="caution">
    <text evidence="1">The sequence shown here is derived from an EMBL/GenBank/DDBJ whole genome shotgun (WGS) entry which is preliminary data.</text>
</comment>